<reference evidence="1 2" key="1">
    <citation type="submission" date="2018-07" db="EMBL/GenBank/DDBJ databases">
        <title>Leeuwenhoekiella genomics.</title>
        <authorList>
            <person name="Tahon G."/>
            <person name="Willems A."/>
        </authorList>
    </citation>
    <scope>NUCLEOTIDE SEQUENCE [LARGE SCALE GENOMIC DNA]</scope>
    <source>
        <strain evidence="1 2">LMG 29608</strain>
    </source>
</reference>
<dbReference type="InterPro" id="IPR009959">
    <property type="entry name" value="Cyclase_SnoaL-like"/>
</dbReference>
<dbReference type="EMBL" id="QOVK01000012">
    <property type="protein sequence ID" value="RXG20234.1"/>
    <property type="molecule type" value="Genomic_DNA"/>
</dbReference>
<dbReference type="OrthoDB" id="9812089at2"/>
<comment type="caution">
    <text evidence="1">The sequence shown here is derived from an EMBL/GenBank/DDBJ whole genome shotgun (WGS) entry which is preliminary data.</text>
</comment>
<dbReference type="Pfam" id="PF07366">
    <property type="entry name" value="SnoaL"/>
    <property type="match status" value="1"/>
</dbReference>
<dbReference type="SUPFAM" id="SSF54427">
    <property type="entry name" value="NTF2-like"/>
    <property type="match status" value="1"/>
</dbReference>
<gene>
    <name evidence="1" type="ORF">DSM02_2670</name>
</gene>
<name>A0A4Q0P185_9FLAO</name>
<dbReference type="GO" id="GO:0030638">
    <property type="term" value="P:polyketide metabolic process"/>
    <property type="evidence" value="ECO:0007669"/>
    <property type="project" value="InterPro"/>
</dbReference>
<proteinExistence type="predicted"/>
<dbReference type="RefSeq" id="WP_128766062.1">
    <property type="nucleotide sequence ID" value="NZ_JBHUOO010000045.1"/>
</dbReference>
<dbReference type="AlphaFoldDB" id="A0A4Q0P185"/>
<dbReference type="InterPro" id="IPR032710">
    <property type="entry name" value="NTF2-like_dom_sf"/>
</dbReference>
<evidence type="ECO:0000313" key="2">
    <source>
        <dbReference type="Proteomes" id="UP000289859"/>
    </source>
</evidence>
<keyword evidence="2" id="KW-1185">Reference proteome</keyword>
<sequence length="121" mass="13869">MKHNKERAESFLKTAGLGRVAEGFEKYIATNFIHHNQYFEGSREALLNAMQEDHNTNPNVAIEIKSCFSDADKVITHSLVTKESMQIAVVHIFRFQNSKIVELWDLAQIIEKDSPNKNGFF</sequence>
<accession>A0A4Q0P185</accession>
<protein>
    <submittedName>
        <fullName evidence="1">Putative SnoaL-like aldol condensation-catalyzing enzyme</fullName>
    </submittedName>
</protein>
<organism evidence="1 2">
    <name type="scientific">Leeuwenhoekiella polynyae</name>
    <dbReference type="NCBI Taxonomy" id="1550906"/>
    <lineage>
        <taxon>Bacteria</taxon>
        <taxon>Pseudomonadati</taxon>
        <taxon>Bacteroidota</taxon>
        <taxon>Flavobacteriia</taxon>
        <taxon>Flavobacteriales</taxon>
        <taxon>Flavobacteriaceae</taxon>
        <taxon>Leeuwenhoekiella</taxon>
    </lineage>
</organism>
<dbReference type="Proteomes" id="UP000289859">
    <property type="component" value="Unassembled WGS sequence"/>
</dbReference>
<dbReference type="Gene3D" id="3.10.450.50">
    <property type="match status" value="1"/>
</dbReference>
<evidence type="ECO:0000313" key="1">
    <source>
        <dbReference type="EMBL" id="RXG20234.1"/>
    </source>
</evidence>